<evidence type="ECO:0000256" key="3">
    <source>
        <dbReference type="SAM" id="Phobius"/>
    </source>
</evidence>
<evidence type="ECO:0000256" key="1">
    <source>
        <dbReference type="ARBA" id="ARBA00010617"/>
    </source>
</evidence>
<keyword evidence="4" id="KW-0732">Signal</keyword>
<dbReference type="Pfam" id="PF00067">
    <property type="entry name" value="p450"/>
    <property type="match status" value="6"/>
</dbReference>
<evidence type="ECO:0000313" key="5">
    <source>
        <dbReference type="EMBL" id="KAH0930864.1"/>
    </source>
</evidence>
<keyword evidence="3" id="KW-0472">Membrane</keyword>
<dbReference type="SUPFAM" id="SSF48264">
    <property type="entry name" value="Cytochrome P450"/>
    <property type="match status" value="5"/>
</dbReference>
<dbReference type="InterPro" id="IPR017972">
    <property type="entry name" value="Cyt_P450_CS"/>
</dbReference>
<dbReference type="PROSITE" id="PS00086">
    <property type="entry name" value="CYTOCHROME_P450"/>
    <property type="match status" value="5"/>
</dbReference>
<dbReference type="CDD" id="cd11073">
    <property type="entry name" value="CYP76-like"/>
    <property type="match status" value="4"/>
</dbReference>
<feature type="transmembrane region" description="Helical" evidence="3">
    <location>
        <begin position="992"/>
        <end position="1013"/>
    </location>
</feature>
<evidence type="ECO:0000256" key="2">
    <source>
        <dbReference type="SAM" id="MobiDB-lite"/>
    </source>
</evidence>
<keyword evidence="6" id="KW-1185">Reference proteome</keyword>
<dbReference type="PRINTS" id="PR00463">
    <property type="entry name" value="EP450I"/>
</dbReference>
<dbReference type="InterPro" id="IPR001128">
    <property type="entry name" value="Cyt_P450"/>
</dbReference>
<protein>
    <recommendedName>
        <fullName evidence="7">Cytochrome P450</fullName>
    </recommendedName>
</protein>
<keyword evidence="3" id="KW-0812">Transmembrane</keyword>
<name>A0ABQ8DND0_BRANA</name>
<evidence type="ECO:0000256" key="4">
    <source>
        <dbReference type="SAM" id="SignalP"/>
    </source>
</evidence>
<dbReference type="PRINTS" id="PR00385">
    <property type="entry name" value="P450"/>
</dbReference>
<gene>
    <name evidence="5" type="ORF">HID58_016591</name>
</gene>
<dbReference type="Proteomes" id="UP000824890">
    <property type="component" value="Unassembled WGS sequence"/>
</dbReference>
<comment type="caution">
    <text evidence="5">The sequence shown here is derived from an EMBL/GenBank/DDBJ whole genome shotgun (WGS) entry which is preliminary data.</text>
</comment>
<evidence type="ECO:0008006" key="7">
    <source>
        <dbReference type="Google" id="ProtNLM"/>
    </source>
</evidence>
<feature type="signal peptide" evidence="4">
    <location>
        <begin position="1"/>
        <end position="26"/>
    </location>
</feature>
<feature type="chain" id="PRO_5047520190" description="Cytochrome P450" evidence="4">
    <location>
        <begin position="27"/>
        <end position="2190"/>
    </location>
</feature>
<feature type="transmembrane region" description="Helical" evidence="3">
    <location>
        <begin position="1525"/>
        <end position="1545"/>
    </location>
</feature>
<dbReference type="InterPro" id="IPR036396">
    <property type="entry name" value="Cyt_P450_sf"/>
</dbReference>
<reference evidence="5 6" key="1">
    <citation type="submission" date="2021-05" db="EMBL/GenBank/DDBJ databases">
        <title>Genome Assembly of Synthetic Allotetraploid Brassica napus Reveals Homoeologous Exchanges between Subgenomes.</title>
        <authorList>
            <person name="Davis J.T."/>
        </authorList>
    </citation>
    <scope>NUCLEOTIDE SEQUENCE [LARGE SCALE GENOMIC DNA]</scope>
    <source>
        <strain evidence="6">cv. Da-Ae</strain>
        <tissue evidence="5">Seedling</tissue>
    </source>
</reference>
<feature type="compositionally biased region" description="Basic residues" evidence="2">
    <location>
        <begin position="503"/>
        <end position="513"/>
    </location>
</feature>
<sequence>MVKKEGKQIALLPCLLFFFFFVKTRSNSGGSGRATLPPGPPKLPVVGNIFQVGYSPHRSLTALSKIYGPIMGLKLGSLTTIVISSPEAAKEALKTQDHHLSSRTFNDPVRVFDHHEYSFAWGPPSARWRFLRKITTMHLLSTQRLNAMEPLRMKKVEELMSFINKCCEREEAVDIARAFFVTALNIISNALFSTDFATHDSKSSHEYHNTVISLMYVTGKPNVGDYFPFLRFLDLQGTRKEATLCTQRLFNVFQEFIIARMAKRSSQTERKDVSSFDMLDTLLDLTQENKAELSLNDIKHFLQDLFTAGTDTNSSTMEWVMSELIRNPEKMVKAQSEIRQVIGENGVVQESDIPRLPYLQAVLKETLRLHPAAPLIPRKSESDVHIFGFLIPKNASVLVNVWAIGRDSSVWENPMRFEPERFLLREIDVKGKDFELIPFGAGRRMCPGMSMALRTMSLVLASLLYSFDWKAQKGVVAENMDMTDAFGVTLRKAKPLRAVPTKRSVRSSRRRKSLTAAATPPGPPRQLIIGNINLVGKDPHRSFADLSKTYGPVMSLKLGFLNTVVITSPEAAREVLRTHDQVLSNRGSNNSINSINHQEFSLVWAPSSSLRWRLLRKLSATLLFSPQRMEATKALRMKKVKDLISFMSESSEREEAVDISHALFTTTLNIISNILFSVDLGSYDPLKELNGFKDTVIGVMEAIGNPDAANYFPFLRFLDLQGNSKKMKDNIERLFKVFRGFIDAKIAEQSLRNNPKDVTDSDFVDALLHLTEGDGAELNTNDIEHFLSDLFTAGADTSSSTVEWAMAELLSNPKTMEKAQAEIDHVIGQKGIVQESDISELPYLQAVVKETFRMHPAAPLLVPRKAEADVEVLGFMVPKDTQVLVNVWAIGRDPSVWKNPTRFEPERFLGKETDVKGRDYELTPFGGGRRICPGLPLAVKTVNLMLASLLYSFDWKLPNGINPEDLDMDETFGLTLHKTNPKISFEKKRMEFILGQALFLLFCFILSCFLIICTTRSRRKSFEAAATPPGPPRLPIIGNIHLVGKNPHHSFANLSKTYGPVMSLKFGSLNTVIITSPEAAKEVLRTHDQVLSWRSSTNSIRSINHHEVSVVWLPPSSARWRLLRKLSVTLLFSPQRIEATKALRLNKVKELVSFMNESSERDEPVDISRASFITALNIISNILFSVDLGSYDLKKSNEFQDAVIGVMEAIGNPDAANYFPFLAFLDMQGNRKAMKVASEKLFRVFRGFIDAKIAKRSLRNSRENVSTHDFVDALLDLTKEDEVELNTNDFVHLLLDLFGAGTDTNSSTVEWAMAELLRSPKTMARAQAEIDRVIGQKGFVEESDISELSYLQAVVKEVFRLHPAAPLLVPRKAESDVEVLGFKVPKDTQVLVNVWAIGRDPSVWKNPTRFEPERFLGKETDVRGRDYELTPFGAGRRICPGLPLAVKIVPLMLASLLYSFDWKLPNGVASEDLDMDETFGLTLHKTNPLHAVPCVMDPWSQMTSTSKNLELIDVLLSLENTQMDIISGQALFLFFCFILSCFLIFTTVRSRRSSHGAAALPPGPPRLPIIGNMHLVGKNPHRSFAHLSETYGPVMSLKLGCLNTVVIASPNAAREVLRTQDQILSGRYWNEAVRSIDHHSFSVAWLHPSSPLWSDREEAVDISRASFVTALNIISNILFSIDLGNYDSRKSSDFQDMVIGVMESAGNTDLADFFPFMRFLDVQGTRKKFKDCSERLFRAFRRLYDDRIKGNSLQTEDKDVSSKDFLDALIDLNQGDEAELNMYQIEHLLLDLFSAGTDTNSSTVEWAMTELLQNPKAMTKVQDEIDSVIGQNGVVQESDISQLPYLQAVVKETFRLHPAAPLLLPRKAETDVEILGFLVPKDTQVLVNVWAVGRDPSTWENPNRFEPERFLGKDTDVKGKDYELTPFGAGRRICPGLPLAVKTVPLMLASLLYSFDWKLPNGVASEDLDMDESFGLTLHKTNALHAVPVKKRDMFAAGTDTSSSTLEWAMAELLNNPKSLAIAQAEMDCVIGQNDIIQESDISHLPYLQAVVKETFQFHPAAPFLVPRKAEADVEVLGFMVSKDTQVLVNVWAIGRDPAMWENPIRFEPERFLSKETDVKGRDYELTPFGGGRRICPGLPLAVVTVSLMLTSLLYFFDWKLPNGVASEDLDMDETFGITLHRTNPLHAVS</sequence>
<dbReference type="PANTHER" id="PTHR47950">
    <property type="entry name" value="CYTOCHROME P450, FAMILY 76, SUBFAMILY C, POLYPEPTIDE 5-RELATED"/>
    <property type="match status" value="1"/>
</dbReference>
<dbReference type="Gene3D" id="1.10.630.10">
    <property type="entry name" value="Cytochrome P450"/>
    <property type="match status" value="5"/>
</dbReference>
<proteinExistence type="inferred from homology"/>
<evidence type="ECO:0000313" key="6">
    <source>
        <dbReference type="Proteomes" id="UP000824890"/>
    </source>
</evidence>
<accession>A0ABQ8DND0</accession>
<dbReference type="InterPro" id="IPR002401">
    <property type="entry name" value="Cyt_P450_E_grp-I"/>
</dbReference>
<keyword evidence="3" id="KW-1133">Transmembrane helix</keyword>
<comment type="similarity">
    <text evidence="1">Belongs to the cytochrome P450 family.</text>
</comment>
<dbReference type="PANTHER" id="PTHR47950:SF22">
    <property type="entry name" value="CYTOCHROME P450 76C1-RELATED"/>
    <property type="match status" value="1"/>
</dbReference>
<dbReference type="EMBL" id="JAGKQM010000004">
    <property type="protein sequence ID" value="KAH0930864.1"/>
    <property type="molecule type" value="Genomic_DNA"/>
</dbReference>
<feature type="region of interest" description="Disordered" evidence="2">
    <location>
        <begin position="499"/>
        <end position="522"/>
    </location>
</feature>
<organism evidence="5 6">
    <name type="scientific">Brassica napus</name>
    <name type="common">Rape</name>
    <dbReference type="NCBI Taxonomy" id="3708"/>
    <lineage>
        <taxon>Eukaryota</taxon>
        <taxon>Viridiplantae</taxon>
        <taxon>Streptophyta</taxon>
        <taxon>Embryophyta</taxon>
        <taxon>Tracheophyta</taxon>
        <taxon>Spermatophyta</taxon>
        <taxon>Magnoliopsida</taxon>
        <taxon>eudicotyledons</taxon>
        <taxon>Gunneridae</taxon>
        <taxon>Pentapetalae</taxon>
        <taxon>rosids</taxon>
        <taxon>malvids</taxon>
        <taxon>Brassicales</taxon>
        <taxon>Brassicaceae</taxon>
        <taxon>Brassiceae</taxon>
        <taxon>Brassica</taxon>
    </lineage>
</organism>